<evidence type="ECO:0000313" key="4">
    <source>
        <dbReference type="Proteomes" id="UP000274822"/>
    </source>
</evidence>
<dbReference type="InterPro" id="IPR045178">
    <property type="entry name" value="Fhl1/FHA1"/>
</dbReference>
<dbReference type="GO" id="GO:0060962">
    <property type="term" value="P:regulation of ribosomal protein gene transcription by RNA polymerase II"/>
    <property type="evidence" value="ECO:0007669"/>
    <property type="project" value="InterPro"/>
</dbReference>
<dbReference type="PANTHER" id="PTHR21712">
    <property type="entry name" value="PRE-RRNA-PROCESSING PROTEIN FHL1"/>
    <property type="match status" value="1"/>
</dbReference>
<keyword evidence="4" id="KW-1185">Reference proteome</keyword>
<gene>
    <name evidence="3" type="ORF">BC938DRAFT_478628</name>
</gene>
<organism evidence="3 4">
    <name type="scientific">Jimgerdemannia flammicorona</name>
    <dbReference type="NCBI Taxonomy" id="994334"/>
    <lineage>
        <taxon>Eukaryota</taxon>
        <taxon>Fungi</taxon>
        <taxon>Fungi incertae sedis</taxon>
        <taxon>Mucoromycota</taxon>
        <taxon>Mucoromycotina</taxon>
        <taxon>Endogonomycetes</taxon>
        <taxon>Endogonales</taxon>
        <taxon>Endogonaceae</taxon>
        <taxon>Jimgerdemannia</taxon>
    </lineage>
</organism>
<comment type="caution">
    <text evidence="3">The sequence shown here is derived from an EMBL/GenBank/DDBJ whole genome shotgun (WGS) entry which is preliminary data.</text>
</comment>
<dbReference type="EMBL" id="RBNJ01033722">
    <property type="protein sequence ID" value="RUS12634.1"/>
    <property type="molecule type" value="Genomic_DNA"/>
</dbReference>
<dbReference type="SMART" id="SM00240">
    <property type="entry name" value="FHA"/>
    <property type="match status" value="1"/>
</dbReference>
<feature type="domain" description="FHA" evidence="2">
    <location>
        <begin position="33"/>
        <end position="92"/>
    </location>
</feature>
<evidence type="ECO:0000259" key="2">
    <source>
        <dbReference type="PROSITE" id="PS50006"/>
    </source>
</evidence>
<dbReference type="SUPFAM" id="SSF49879">
    <property type="entry name" value="SMAD/FHA domain"/>
    <property type="match status" value="1"/>
</dbReference>
<evidence type="ECO:0000256" key="1">
    <source>
        <dbReference type="ARBA" id="ARBA00023242"/>
    </source>
</evidence>
<keyword evidence="1" id="KW-0539">Nucleus</keyword>
<protein>
    <recommendedName>
        <fullName evidence="2">FHA domain-containing protein</fullName>
    </recommendedName>
</protein>
<dbReference type="GO" id="GO:0043565">
    <property type="term" value="F:sequence-specific DNA binding"/>
    <property type="evidence" value="ECO:0007669"/>
    <property type="project" value="TreeGrafter"/>
</dbReference>
<proteinExistence type="predicted"/>
<dbReference type="Proteomes" id="UP000274822">
    <property type="component" value="Unassembled WGS sequence"/>
</dbReference>
<sequence>MEDFANSSNSAPVRAYAKLSGNGWTFYIQFLPIIIGRSSSEAADDGEPVHVDLRPLKVVSRRHGKIGFNSDTMRWELHIIGRNGIKVNGQLHQPPCQPVHLENG</sequence>
<dbReference type="InterPro" id="IPR000253">
    <property type="entry name" value="FHA_dom"/>
</dbReference>
<dbReference type="GO" id="GO:0005634">
    <property type="term" value="C:nucleus"/>
    <property type="evidence" value="ECO:0007669"/>
    <property type="project" value="TreeGrafter"/>
</dbReference>
<accession>A0A433P509</accession>
<dbReference type="Gene3D" id="2.60.200.20">
    <property type="match status" value="1"/>
</dbReference>
<dbReference type="InterPro" id="IPR008984">
    <property type="entry name" value="SMAD_FHA_dom_sf"/>
</dbReference>
<reference evidence="3 4" key="1">
    <citation type="journal article" date="2018" name="New Phytol.">
        <title>Phylogenomics of Endogonaceae and evolution of mycorrhizas within Mucoromycota.</title>
        <authorList>
            <person name="Chang Y."/>
            <person name="Desiro A."/>
            <person name="Na H."/>
            <person name="Sandor L."/>
            <person name="Lipzen A."/>
            <person name="Clum A."/>
            <person name="Barry K."/>
            <person name="Grigoriev I.V."/>
            <person name="Martin F.M."/>
            <person name="Stajich J.E."/>
            <person name="Smith M.E."/>
            <person name="Bonito G."/>
            <person name="Spatafora J.W."/>
        </authorList>
    </citation>
    <scope>NUCLEOTIDE SEQUENCE [LARGE SCALE GENOMIC DNA]</scope>
    <source>
        <strain evidence="3 4">AD002</strain>
    </source>
</reference>
<evidence type="ECO:0000313" key="3">
    <source>
        <dbReference type="EMBL" id="RUS12634.1"/>
    </source>
</evidence>
<dbReference type="CDD" id="cd22701">
    <property type="entry name" value="FHA_FKH1-like"/>
    <property type="match status" value="1"/>
</dbReference>
<dbReference type="AlphaFoldDB" id="A0A433P509"/>
<dbReference type="PROSITE" id="PS50006">
    <property type="entry name" value="FHA_DOMAIN"/>
    <property type="match status" value="1"/>
</dbReference>
<dbReference type="PANTHER" id="PTHR21712:SF29">
    <property type="entry name" value="PRE-RRNA-PROCESSING PROTEIN FHL1"/>
    <property type="match status" value="1"/>
</dbReference>
<name>A0A433P509_9FUNG</name>
<dbReference type="Pfam" id="PF00498">
    <property type="entry name" value="FHA"/>
    <property type="match status" value="1"/>
</dbReference>